<dbReference type="SUPFAM" id="SSF56219">
    <property type="entry name" value="DNase I-like"/>
    <property type="match status" value="1"/>
</dbReference>
<accession>A0A1B6LGN8</accession>
<feature type="non-terminal residue" evidence="2">
    <location>
        <position position="1"/>
    </location>
</feature>
<sequence>AVGCTMGAVPERDNACIDHLKVVHQNIRGLLSKLDELEIFLDDENPDILCLTEHNLKTFQIENLRIHDLDYISSFCRPNLNGGGVGIWSRRNIKCKALCCEQFCVEGICEFAVTSVIFSPTEKCLIVAVYRPPGNQYDTFFDNMSEVLDRFKETHSKIFVMGDMNIDLAKKTFLENKYSTIMTSHGLSNIVKSYTRETLGSKSLIDHIFTNCNSLESSVIESALSDHMAQSVLIPISSCRKLPDKKTITSRTYNESNKMVLRHHLSKEAWADMLATDDSDEKFEGFYHQLKYLFEISFPKVTKTIKDPIKKKHPPLSKELLKVKDELFDLYKTTRDLDSNHPLRQYYLELKKSYRKAIKEEKSKNILNKINTAENKSKEIWNIINNKKTAKKEISKTISLA</sequence>
<dbReference type="PANTHER" id="PTHR33776:SF4">
    <property type="entry name" value="ENDONUCLEASE_EXONUCLEASE_PHOSPHATASE DOMAIN-CONTAINING PROTEIN"/>
    <property type="match status" value="1"/>
</dbReference>
<feature type="domain" description="Endonuclease/exonuclease/phosphatase" evidence="1">
    <location>
        <begin position="26"/>
        <end position="227"/>
    </location>
</feature>
<dbReference type="InterPro" id="IPR005135">
    <property type="entry name" value="Endo/exonuclease/phosphatase"/>
</dbReference>
<feature type="non-terminal residue" evidence="2">
    <location>
        <position position="401"/>
    </location>
</feature>
<evidence type="ECO:0000313" key="2">
    <source>
        <dbReference type="EMBL" id="JAT22830.1"/>
    </source>
</evidence>
<dbReference type="Gene3D" id="3.60.10.10">
    <property type="entry name" value="Endonuclease/exonuclease/phosphatase"/>
    <property type="match status" value="1"/>
</dbReference>
<dbReference type="PANTHER" id="PTHR33776">
    <property type="entry name" value="ENDO/EXONUCLEASE/PHOSPHATASE DOMAIN-CONTAINING PROTEIN"/>
    <property type="match status" value="1"/>
</dbReference>
<protein>
    <recommendedName>
        <fullName evidence="1">Endonuclease/exonuclease/phosphatase domain-containing protein</fullName>
    </recommendedName>
</protein>
<organism evidence="2">
    <name type="scientific">Graphocephala atropunctata</name>
    <dbReference type="NCBI Taxonomy" id="36148"/>
    <lineage>
        <taxon>Eukaryota</taxon>
        <taxon>Metazoa</taxon>
        <taxon>Ecdysozoa</taxon>
        <taxon>Arthropoda</taxon>
        <taxon>Hexapoda</taxon>
        <taxon>Insecta</taxon>
        <taxon>Pterygota</taxon>
        <taxon>Neoptera</taxon>
        <taxon>Paraneoptera</taxon>
        <taxon>Hemiptera</taxon>
        <taxon>Auchenorrhyncha</taxon>
        <taxon>Membracoidea</taxon>
        <taxon>Cicadellidae</taxon>
        <taxon>Cicadellinae</taxon>
        <taxon>Cicadellini</taxon>
        <taxon>Graphocephala</taxon>
    </lineage>
</organism>
<name>A0A1B6LGN8_9HEMI</name>
<dbReference type="GO" id="GO:0003824">
    <property type="term" value="F:catalytic activity"/>
    <property type="evidence" value="ECO:0007669"/>
    <property type="project" value="InterPro"/>
</dbReference>
<evidence type="ECO:0000259" key="1">
    <source>
        <dbReference type="Pfam" id="PF03372"/>
    </source>
</evidence>
<dbReference type="InterPro" id="IPR036691">
    <property type="entry name" value="Endo/exonu/phosph_ase_sf"/>
</dbReference>
<dbReference type="AlphaFoldDB" id="A0A1B6LGN8"/>
<proteinExistence type="predicted"/>
<dbReference type="EMBL" id="GEBQ01017147">
    <property type="protein sequence ID" value="JAT22830.1"/>
    <property type="molecule type" value="Transcribed_RNA"/>
</dbReference>
<gene>
    <name evidence="2" type="ORF">g.1242</name>
</gene>
<dbReference type="Pfam" id="PF03372">
    <property type="entry name" value="Exo_endo_phos"/>
    <property type="match status" value="1"/>
</dbReference>
<reference evidence="2" key="1">
    <citation type="submission" date="2015-11" db="EMBL/GenBank/DDBJ databases">
        <title>De novo transcriptome assembly of four potential Pierce s Disease insect vectors from Arizona vineyards.</title>
        <authorList>
            <person name="Tassone E.E."/>
        </authorList>
    </citation>
    <scope>NUCLEOTIDE SEQUENCE</scope>
</reference>